<keyword evidence="5" id="KW-1185">Reference proteome</keyword>
<name>A0A8H5BB05_9AGAR</name>
<evidence type="ECO:0000256" key="1">
    <source>
        <dbReference type="SAM" id="MobiDB-lite"/>
    </source>
</evidence>
<evidence type="ECO:0000259" key="3">
    <source>
        <dbReference type="PROSITE" id="PS50181"/>
    </source>
</evidence>
<dbReference type="InterPro" id="IPR036047">
    <property type="entry name" value="F-box-like_dom_sf"/>
</dbReference>
<dbReference type="SUPFAM" id="SSF50952">
    <property type="entry name" value="Soluble quinoprotein glucose dehydrogenase"/>
    <property type="match status" value="1"/>
</dbReference>
<dbReference type="Gene3D" id="1.20.1280.50">
    <property type="match status" value="1"/>
</dbReference>
<dbReference type="EMBL" id="JAACJK010000172">
    <property type="protein sequence ID" value="KAF5319971.1"/>
    <property type="molecule type" value="Genomic_DNA"/>
</dbReference>
<keyword evidence="2" id="KW-0472">Membrane</keyword>
<dbReference type="PROSITE" id="PS50181">
    <property type="entry name" value="FBOX"/>
    <property type="match status" value="1"/>
</dbReference>
<feature type="region of interest" description="Disordered" evidence="1">
    <location>
        <begin position="1"/>
        <end position="20"/>
    </location>
</feature>
<feature type="domain" description="F-box" evidence="3">
    <location>
        <begin position="277"/>
        <end position="323"/>
    </location>
</feature>
<feature type="transmembrane region" description="Helical" evidence="2">
    <location>
        <begin position="278"/>
        <end position="298"/>
    </location>
</feature>
<dbReference type="SMART" id="SM00256">
    <property type="entry name" value="FBOX"/>
    <property type="match status" value="1"/>
</dbReference>
<protein>
    <recommendedName>
        <fullName evidence="3">F-box domain-containing protein</fullName>
    </recommendedName>
</protein>
<dbReference type="AlphaFoldDB" id="A0A8H5BB05"/>
<keyword evidence="2" id="KW-0812">Transmembrane</keyword>
<dbReference type="InterPro" id="IPR001810">
    <property type="entry name" value="F-box_dom"/>
</dbReference>
<evidence type="ECO:0000256" key="2">
    <source>
        <dbReference type="SAM" id="Phobius"/>
    </source>
</evidence>
<dbReference type="Pfam" id="PF00646">
    <property type="entry name" value="F-box"/>
    <property type="match status" value="1"/>
</dbReference>
<dbReference type="Proteomes" id="UP000541558">
    <property type="component" value="Unassembled WGS sequence"/>
</dbReference>
<proteinExistence type="predicted"/>
<feature type="transmembrane region" description="Helical" evidence="2">
    <location>
        <begin position="86"/>
        <end position="108"/>
    </location>
</feature>
<comment type="caution">
    <text evidence="4">The sequence shown here is derived from an EMBL/GenBank/DDBJ whole genome shotgun (WGS) entry which is preliminary data.</text>
</comment>
<evidence type="ECO:0000313" key="4">
    <source>
        <dbReference type="EMBL" id="KAF5319971.1"/>
    </source>
</evidence>
<sequence>MATLRRRVPFKSTEEDEGDRVLDEQEQEELIETLRKENEVSTAQYQLLITVLLGLSLSAQLLYLVTPSKRTPIANIFPIAPSHDDSPIPLSTLLTLISIFVHLSISLYCHYPRSLFNLILSPPPKPLPYDQAFALSAVAPALALFLWKPWQTLAWWSLGPCMVYVTYTVVQAIELGGNGVAELEELRPFVWRGLREFRIMDLSSPGPRNRMPTIDLNLMRHSLVLELSGVYALWPFCSYHPSYTIPLPMTLFLTYSPEWHAANSTPLRTEVRPGRRHITILSLPIELLNLVIMHLTLMDALSARMFCRAWRAASESRQVWRNILVQSIGNTIPRPFFLPKPLMECSSRELEALLRRWAAKWTLNDPVQWTKRLVSPESLEGRKAGTSFSLKMAPGGRWPFSGYDDGSVWCFDLGDDWRASSESEPHLLIPSAFPEARKSGTKVAIQIGLDFSSEEALGATLDTHHLTQLTLAVVSCLKDRTTNAQIDIWRVILPGPSDGGTPSPRGPKVEEGLSTFKEACMSGIKNCCLYGGAVAYTVSNGLGKCLVIVDWKMANGRTDVDTIPRYHIVCFRKSWTVHLLPGGLVLTGDVLGLISLFNWQEGCPSNARPGQEESKPIWQKAFIDVDSHAITTPLVIEDKIHIIIPTEREVFLLTVPFKLDTTRLDSIQLASVMKTLFGPALTVRSVKRIASKESLGDREPVPITLAMAPGGRWVFSAYDDGSVWCFDLSDDWEASSVVEPKLLIPSSFPDALLSGVKVDTVIAIDITSKEALGRAFYTHQLDQLTLAVVSSSRDSSPHTHVEIWRIHLLPDPSKGGTMSTDGPRLGERLSSFNDVSASQLSNCSLHGEAVAYTMENDPADCVVIIDWAAANGLVKVEELPRHCITSCSPQTVHLLPGGRIVTVQSGSLRVYNWKEDCPASTLQPQPGQPERAPTWQRPLWGILGPAIMPPAVFGNSIRIIIPAKREAFLLTVPLHDYRADAIHLQSLTKANFGNFPQAHKFGYRRAVGLHVFTNGLYSAQYCHGEDVGYEENSSSSNYRAFEFEYPAESAGDDPPHLLYDQYSNRTVLTSHALTYFVSISSTSLHTFPPINRNNT</sequence>
<dbReference type="InterPro" id="IPR011041">
    <property type="entry name" value="Quinoprot_gluc/sorb_DH_b-prop"/>
</dbReference>
<feature type="transmembrane region" description="Helical" evidence="2">
    <location>
        <begin position="45"/>
        <end position="66"/>
    </location>
</feature>
<dbReference type="SUPFAM" id="SSF81383">
    <property type="entry name" value="F-box domain"/>
    <property type="match status" value="1"/>
</dbReference>
<gene>
    <name evidence="4" type="ORF">D9611_011081</name>
</gene>
<dbReference type="OrthoDB" id="3358048at2759"/>
<organism evidence="4 5">
    <name type="scientific">Ephemerocybe angulata</name>
    <dbReference type="NCBI Taxonomy" id="980116"/>
    <lineage>
        <taxon>Eukaryota</taxon>
        <taxon>Fungi</taxon>
        <taxon>Dikarya</taxon>
        <taxon>Basidiomycota</taxon>
        <taxon>Agaricomycotina</taxon>
        <taxon>Agaricomycetes</taxon>
        <taxon>Agaricomycetidae</taxon>
        <taxon>Agaricales</taxon>
        <taxon>Agaricineae</taxon>
        <taxon>Psathyrellaceae</taxon>
        <taxon>Ephemerocybe</taxon>
    </lineage>
</organism>
<reference evidence="4 5" key="1">
    <citation type="journal article" date="2020" name="ISME J.">
        <title>Uncovering the hidden diversity of litter-decomposition mechanisms in mushroom-forming fungi.</title>
        <authorList>
            <person name="Floudas D."/>
            <person name="Bentzer J."/>
            <person name="Ahren D."/>
            <person name="Johansson T."/>
            <person name="Persson P."/>
            <person name="Tunlid A."/>
        </authorList>
    </citation>
    <scope>NUCLEOTIDE SEQUENCE [LARGE SCALE GENOMIC DNA]</scope>
    <source>
        <strain evidence="4 5">CBS 175.51</strain>
    </source>
</reference>
<evidence type="ECO:0000313" key="5">
    <source>
        <dbReference type="Proteomes" id="UP000541558"/>
    </source>
</evidence>
<keyword evidence="2" id="KW-1133">Transmembrane helix</keyword>
<accession>A0A8H5BB05</accession>
<dbReference type="SUPFAM" id="SSF63829">
    <property type="entry name" value="Calcium-dependent phosphotriesterase"/>
    <property type="match status" value="1"/>
</dbReference>